<feature type="domain" description="Knottins-like" evidence="6">
    <location>
        <begin position="27"/>
        <end position="72"/>
    </location>
</feature>
<keyword evidence="3 5" id="KW-0732">Signal</keyword>
<dbReference type="PANTHER" id="PTHR33147:SF39">
    <property type="entry name" value="DRO1 PROTEIN-RELATED"/>
    <property type="match status" value="1"/>
</dbReference>
<gene>
    <name evidence="7" type="ORF">ACJIZ3_013648</name>
</gene>
<keyword evidence="8" id="KW-1185">Reference proteome</keyword>
<proteinExistence type="predicted"/>
<dbReference type="GO" id="GO:0005576">
    <property type="term" value="C:extracellular region"/>
    <property type="evidence" value="ECO:0007669"/>
    <property type="project" value="UniProtKB-SubCell"/>
</dbReference>
<dbReference type="Proteomes" id="UP001634393">
    <property type="component" value="Unassembled WGS sequence"/>
</dbReference>
<dbReference type="InterPro" id="IPR003614">
    <property type="entry name" value="Knottins"/>
</dbReference>
<dbReference type="EMBL" id="JBJXBP010000008">
    <property type="protein sequence ID" value="KAL3812380.1"/>
    <property type="molecule type" value="Genomic_DNA"/>
</dbReference>
<dbReference type="Gene3D" id="3.30.30.10">
    <property type="entry name" value="Knottin, scorpion toxin-like"/>
    <property type="match status" value="1"/>
</dbReference>
<accession>A0ABD3RHH5</accession>
<dbReference type="InterPro" id="IPR008176">
    <property type="entry name" value="Defensin_plant"/>
</dbReference>
<name>A0ABD3RHH5_9LAMI</name>
<feature type="signal peptide" evidence="5">
    <location>
        <begin position="1"/>
        <end position="24"/>
    </location>
</feature>
<organism evidence="7 8">
    <name type="scientific">Penstemon smallii</name>
    <dbReference type="NCBI Taxonomy" id="265156"/>
    <lineage>
        <taxon>Eukaryota</taxon>
        <taxon>Viridiplantae</taxon>
        <taxon>Streptophyta</taxon>
        <taxon>Embryophyta</taxon>
        <taxon>Tracheophyta</taxon>
        <taxon>Spermatophyta</taxon>
        <taxon>Magnoliopsida</taxon>
        <taxon>eudicotyledons</taxon>
        <taxon>Gunneridae</taxon>
        <taxon>Pentapetalae</taxon>
        <taxon>asterids</taxon>
        <taxon>lamiids</taxon>
        <taxon>Lamiales</taxon>
        <taxon>Plantaginaceae</taxon>
        <taxon>Cheloneae</taxon>
        <taxon>Penstemon</taxon>
    </lineage>
</organism>
<dbReference type="PANTHER" id="PTHR33147">
    <property type="entry name" value="DEFENSIN-LIKE PROTEIN 1"/>
    <property type="match status" value="1"/>
</dbReference>
<sequence>MGRFLTVFLVLLLLLVTEIGPTVGWSYCETVSKNFKGYCFFSSSCAKVCYGEGGNFDGGHCGLWNCMCYHRC</sequence>
<comment type="subcellular location">
    <subcellularLocation>
        <location evidence="1">Secreted</location>
    </subcellularLocation>
</comment>
<dbReference type="AlphaFoldDB" id="A0ABD3RHH5"/>
<dbReference type="SUPFAM" id="SSF57095">
    <property type="entry name" value="Scorpion toxin-like"/>
    <property type="match status" value="1"/>
</dbReference>
<evidence type="ECO:0000256" key="2">
    <source>
        <dbReference type="ARBA" id="ARBA00022525"/>
    </source>
</evidence>
<evidence type="ECO:0000259" key="6">
    <source>
        <dbReference type="Pfam" id="PF00304"/>
    </source>
</evidence>
<evidence type="ECO:0000256" key="4">
    <source>
        <dbReference type="ARBA" id="ARBA00023157"/>
    </source>
</evidence>
<dbReference type="PROSITE" id="PS00940">
    <property type="entry name" value="GAMMA_THIONIN"/>
    <property type="match status" value="1"/>
</dbReference>
<dbReference type="Pfam" id="PF00304">
    <property type="entry name" value="Gamma-thionin"/>
    <property type="match status" value="1"/>
</dbReference>
<evidence type="ECO:0000256" key="5">
    <source>
        <dbReference type="SAM" id="SignalP"/>
    </source>
</evidence>
<evidence type="ECO:0000313" key="8">
    <source>
        <dbReference type="Proteomes" id="UP001634393"/>
    </source>
</evidence>
<evidence type="ECO:0000313" key="7">
    <source>
        <dbReference type="EMBL" id="KAL3812380.1"/>
    </source>
</evidence>
<reference evidence="7 8" key="1">
    <citation type="submission" date="2024-12" db="EMBL/GenBank/DDBJ databases">
        <title>The unique morphological basis and parallel evolutionary history of personate flowers in Penstemon.</title>
        <authorList>
            <person name="Depatie T.H."/>
            <person name="Wessinger C.A."/>
        </authorList>
    </citation>
    <scope>NUCLEOTIDE SEQUENCE [LARGE SCALE GENOMIC DNA]</scope>
    <source>
        <strain evidence="7">WTNN_2</strain>
        <tissue evidence="7">Leaf</tissue>
    </source>
</reference>
<evidence type="ECO:0000256" key="3">
    <source>
        <dbReference type="ARBA" id="ARBA00022729"/>
    </source>
</evidence>
<protein>
    <recommendedName>
        <fullName evidence="6">Knottins-like domain-containing protein</fullName>
    </recommendedName>
</protein>
<comment type="caution">
    <text evidence="7">The sequence shown here is derived from an EMBL/GenBank/DDBJ whole genome shotgun (WGS) entry which is preliminary data.</text>
</comment>
<keyword evidence="4" id="KW-1015">Disulfide bond</keyword>
<evidence type="ECO:0000256" key="1">
    <source>
        <dbReference type="ARBA" id="ARBA00004613"/>
    </source>
</evidence>
<dbReference type="InterPro" id="IPR036574">
    <property type="entry name" value="Scorpion_toxin-like_sf"/>
</dbReference>
<keyword evidence="2" id="KW-0964">Secreted</keyword>
<feature type="chain" id="PRO_5044760454" description="Knottins-like domain-containing protein" evidence="5">
    <location>
        <begin position="25"/>
        <end position="72"/>
    </location>
</feature>